<sequence>MGYGGAQGSADMEALMKLWQTHPQNANTLLWSGQGSPYIPATGGGGWGYTGNPANMQAGGSGNLGLYGVQNPATLMQTGDWKYYNPWEQAPWLQPLGGGQPTGEYQATTAPAAGGAPSQTSEGGLNIPTDKFSRSWSTSTQGLTGDAYTNALSAANKLQGGIQGDQWANPMWTPMKTALGNLEQGIQGDQWANPMWTPMKEALGNLGNSYSFIDQLTNANIGRMQGDYQRSLGQGFNAAIRGAMGPSAARGMYGGGVGGAAASGIATQLAQQLGQSYLGNESNALLQALQQKAAIPGQIASAQTAATGMVSQNQQAQMQAYNALIEALRQSSASAGSESPLEPYQLMASLI</sequence>
<feature type="compositionally biased region" description="Low complexity" evidence="1">
    <location>
        <begin position="106"/>
        <end position="121"/>
    </location>
</feature>
<organism evidence="2">
    <name type="scientific">viral metagenome</name>
    <dbReference type="NCBI Taxonomy" id="1070528"/>
    <lineage>
        <taxon>unclassified sequences</taxon>
        <taxon>metagenomes</taxon>
        <taxon>organismal metagenomes</taxon>
    </lineage>
</organism>
<dbReference type="AlphaFoldDB" id="A0A6H2A0I7"/>
<reference evidence="2" key="1">
    <citation type="submission" date="2020-03" db="EMBL/GenBank/DDBJ databases">
        <title>The deep terrestrial virosphere.</title>
        <authorList>
            <person name="Holmfeldt K."/>
            <person name="Nilsson E."/>
            <person name="Simone D."/>
            <person name="Lopez-Fernandez M."/>
            <person name="Wu X."/>
            <person name="de Brujin I."/>
            <person name="Lundin D."/>
            <person name="Andersson A."/>
            <person name="Bertilsson S."/>
            <person name="Dopson M."/>
        </authorList>
    </citation>
    <scope>NUCLEOTIDE SEQUENCE</scope>
    <source>
        <strain evidence="2">TM448A03793</strain>
    </source>
</reference>
<accession>A0A6H2A0I7</accession>
<dbReference type="EMBL" id="MT144443">
    <property type="protein sequence ID" value="QJA53703.1"/>
    <property type="molecule type" value="Genomic_DNA"/>
</dbReference>
<feature type="region of interest" description="Disordered" evidence="1">
    <location>
        <begin position="94"/>
        <end position="125"/>
    </location>
</feature>
<evidence type="ECO:0000313" key="2">
    <source>
        <dbReference type="EMBL" id="QJA53703.1"/>
    </source>
</evidence>
<protein>
    <submittedName>
        <fullName evidence="2">Uncharacterized protein</fullName>
    </submittedName>
</protein>
<name>A0A6H2A0I7_9ZZZZ</name>
<gene>
    <name evidence="2" type="ORF">TM448A03793_0008</name>
</gene>
<evidence type="ECO:0000256" key="1">
    <source>
        <dbReference type="SAM" id="MobiDB-lite"/>
    </source>
</evidence>
<proteinExistence type="predicted"/>